<reference evidence="3 4" key="1">
    <citation type="submission" date="2019-05" db="EMBL/GenBank/DDBJ databases">
        <title>Emergence of the Ug99 lineage of the wheat stem rust pathogen through somatic hybridization.</title>
        <authorList>
            <person name="Li F."/>
            <person name="Upadhyaya N.M."/>
            <person name="Sperschneider J."/>
            <person name="Matny O."/>
            <person name="Nguyen-Phuc H."/>
            <person name="Mago R."/>
            <person name="Raley C."/>
            <person name="Miller M.E."/>
            <person name="Silverstein K.A.T."/>
            <person name="Henningsen E."/>
            <person name="Hirsch C.D."/>
            <person name="Visser B."/>
            <person name="Pretorius Z.A."/>
            <person name="Steffenson B.J."/>
            <person name="Schwessinger B."/>
            <person name="Dodds P.N."/>
            <person name="Figueroa M."/>
        </authorList>
    </citation>
    <scope>NUCLEOTIDE SEQUENCE [LARGE SCALE GENOMIC DNA]</scope>
    <source>
        <strain evidence="3 4">Ug99</strain>
    </source>
</reference>
<gene>
    <name evidence="3" type="primary">BOI2_1</name>
    <name evidence="3" type="ORF">PGTUg99_000040</name>
</gene>
<evidence type="ECO:0000259" key="2">
    <source>
        <dbReference type="PROSITE" id="PS50021"/>
    </source>
</evidence>
<organism evidence="3 4">
    <name type="scientific">Puccinia graminis f. sp. tritici</name>
    <dbReference type="NCBI Taxonomy" id="56615"/>
    <lineage>
        <taxon>Eukaryota</taxon>
        <taxon>Fungi</taxon>
        <taxon>Dikarya</taxon>
        <taxon>Basidiomycota</taxon>
        <taxon>Pucciniomycotina</taxon>
        <taxon>Pucciniomycetes</taxon>
        <taxon>Pucciniales</taxon>
        <taxon>Pucciniaceae</taxon>
        <taxon>Puccinia</taxon>
    </lineage>
</organism>
<dbReference type="SUPFAM" id="SSF50729">
    <property type="entry name" value="PH domain-like"/>
    <property type="match status" value="1"/>
</dbReference>
<dbReference type="CDD" id="cd00014">
    <property type="entry name" value="CH_SF"/>
    <property type="match status" value="1"/>
</dbReference>
<dbReference type="AlphaFoldDB" id="A0A5B0RJV6"/>
<dbReference type="InterPro" id="IPR011993">
    <property type="entry name" value="PH-like_dom_sf"/>
</dbReference>
<dbReference type="Gene3D" id="1.10.418.10">
    <property type="entry name" value="Calponin-like domain"/>
    <property type="match status" value="1"/>
</dbReference>
<protein>
    <submittedName>
        <fullName evidence="3">Polar growth protein</fullName>
    </submittedName>
</protein>
<dbReference type="Gene3D" id="2.30.29.30">
    <property type="entry name" value="Pleckstrin-homology domain (PH domain)/Phosphotyrosine-binding domain (PTB)"/>
    <property type="match status" value="1"/>
</dbReference>
<proteinExistence type="predicted"/>
<dbReference type="InterPro" id="IPR001715">
    <property type="entry name" value="CH_dom"/>
</dbReference>
<dbReference type="Pfam" id="PF00307">
    <property type="entry name" value="CH"/>
    <property type="match status" value="1"/>
</dbReference>
<name>A0A5B0RJV6_PUCGR</name>
<sequence length="276" mass="31051">MAKLGPLSNASAPRSYGLDAQKGEKYPTWKLRYFILKGSNLYYLKTQKRNSDLKVSSSWRASRSADDSKLLRDWMKAMMKATIDRDWIAPVISSRNIRTIPIGKAQKMFTPPQTAVPALSRPRQKARLAANPDVLSEKDAAVLMSLQNLQAAPGNRVLGTTPPISPSPHQNSPENALRPRRSTQRPSPEKSSNHSHAEELTTDDKELLRWINEQVRSHPNNKSPTRYEATDFSDSIRNGLVLVRLIESLTHSHSGILDHEFIDIDSHSNNNIPLYI</sequence>
<dbReference type="SUPFAM" id="SSF47576">
    <property type="entry name" value="Calponin-homology domain, CH-domain"/>
    <property type="match status" value="1"/>
</dbReference>
<evidence type="ECO:0000313" key="3">
    <source>
        <dbReference type="EMBL" id="KAA1124964.1"/>
    </source>
</evidence>
<feature type="region of interest" description="Disordered" evidence="1">
    <location>
        <begin position="113"/>
        <end position="132"/>
    </location>
</feature>
<dbReference type="EMBL" id="VDEP01000196">
    <property type="protein sequence ID" value="KAA1124964.1"/>
    <property type="molecule type" value="Genomic_DNA"/>
</dbReference>
<dbReference type="PROSITE" id="PS50021">
    <property type="entry name" value="CH"/>
    <property type="match status" value="1"/>
</dbReference>
<dbReference type="InterPro" id="IPR036872">
    <property type="entry name" value="CH_dom_sf"/>
</dbReference>
<feature type="compositionally biased region" description="Basic and acidic residues" evidence="1">
    <location>
        <begin position="187"/>
        <end position="204"/>
    </location>
</feature>
<comment type="caution">
    <text evidence="3">The sequence shown here is derived from an EMBL/GenBank/DDBJ whole genome shotgun (WGS) entry which is preliminary data.</text>
</comment>
<evidence type="ECO:0000313" key="4">
    <source>
        <dbReference type="Proteomes" id="UP000325313"/>
    </source>
</evidence>
<dbReference type="Proteomes" id="UP000325313">
    <property type="component" value="Unassembled WGS sequence"/>
</dbReference>
<evidence type="ECO:0000256" key="1">
    <source>
        <dbReference type="SAM" id="MobiDB-lite"/>
    </source>
</evidence>
<feature type="domain" description="Calponin-homology (CH)" evidence="2">
    <location>
        <begin position="201"/>
        <end position="276"/>
    </location>
</feature>
<accession>A0A5B0RJV6</accession>
<feature type="region of interest" description="Disordered" evidence="1">
    <location>
        <begin position="154"/>
        <end position="204"/>
    </location>
</feature>